<dbReference type="InterPro" id="IPR000914">
    <property type="entry name" value="SBP_5_dom"/>
</dbReference>
<evidence type="ECO:0000256" key="1">
    <source>
        <dbReference type="ARBA" id="ARBA00004196"/>
    </source>
</evidence>
<dbReference type="Gene3D" id="3.90.76.10">
    <property type="entry name" value="Dipeptide-binding Protein, Domain 1"/>
    <property type="match status" value="1"/>
</dbReference>
<dbReference type="GO" id="GO:1904680">
    <property type="term" value="F:peptide transmembrane transporter activity"/>
    <property type="evidence" value="ECO:0007669"/>
    <property type="project" value="TreeGrafter"/>
</dbReference>
<dbReference type="PANTHER" id="PTHR30290">
    <property type="entry name" value="PERIPLASMIC BINDING COMPONENT OF ABC TRANSPORTER"/>
    <property type="match status" value="1"/>
</dbReference>
<evidence type="ECO:0000256" key="2">
    <source>
        <dbReference type="ARBA" id="ARBA00005695"/>
    </source>
</evidence>
<keyword evidence="3" id="KW-0813">Transport</keyword>
<keyword evidence="5" id="KW-0653">Protein transport</keyword>
<dbReference type="Gene3D" id="3.40.190.10">
    <property type="entry name" value="Periplasmic binding protein-like II"/>
    <property type="match status" value="1"/>
</dbReference>
<keyword evidence="5" id="KW-0571">Peptide transport</keyword>
<name>A0A430B1X0_9ENTE</name>
<keyword evidence="8" id="KW-1185">Reference proteome</keyword>
<comment type="subcellular location">
    <subcellularLocation>
        <location evidence="1">Cell envelope</location>
    </subcellularLocation>
</comment>
<keyword evidence="4" id="KW-0732">Signal</keyword>
<proteinExistence type="inferred from homology"/>
<evidence type="ECO:0000313" key="7">
    <source>
        <dbReference type="EMBL" id="RSU14337.1"/>
    </source>
</evidence>
<dbReference type="GO" id="GO:0015833">
    <property type="term" value="P:peptide transport"/>
    <property type="evidence" value="ECO:0007669"/>
    <property type="project" value="UniProtKB-KW"/>
</dbReference>
<dbReference type="AlphaFoldDB" id="A0A430B1X0"/>
<evidence type="ECO:0000256" key="4">
    <source>
        <dbReference type="ARBA" id="ARBA00022729"/>
    </source>
</evidence>
<protein>
    <recommendedName>
        <fullName evidence="6">Solute-binding protein family 5 domain-containing protein</fullName>
    </recommendedName>
</protein>
<dbReference type="CDD" id="cd08504">
    <property type="entry name" value="PBP2_OppA"/>
    <property type="match status" value="1"/>
</dbReference>
<dbReference type="PIRSF" id="PIRSF002741">
    <property type="entry name" value="MppA"/>
    <property type="match status" value="1"/>
</dbReference>
<comment type="caution">
    <text evidence="7">The sequence shown here is derived from an EMBL/GenBank/DDBJ whole genome shotgun (WGS) entry which is preliminary data.</text>
</comment>
<dbReference type="FunFam" id="3.10.105.10:FF:000001">
    <property type="entry name" value="Oligopeptide ABC transporter, oligopeptide-binding protein"/>
    <property type="match status" value="1"/>
</dbReference>
<dbReference type="GO" id="GO:0030288">
    <property type="term" value="C:outer membrane-bounded periplasmic space"/>
    <property type="evidence" value="ECO:0007669"/>
    <property type="project" value="UniProtKB-ARBA"/>
</dbReference>
<evidence type="ECO:0000256" key="5">
    <source>
        <dbReference type="ARBA" id="ARBA00022856"/>
    </source>
</evidence>
<dbReference type="GO" id="GO:0043190">
    <property type="term" value="C:ATP-binding cassette (ABC) transporter complex"/>
    <property type="evidence" value="ECO:0007669"/>
    <property type="project" value="InterPro"/>
</dbReference>
<dbReference type="SUPFAM" id="SSF53850">
    <property type="entry name" value="Periplasmic binding protein-like II"/>
    <property type="match status" value="1"/>
</dbReference>
<evidence type="ECO:0000259" key="6">
    <source>
        <dbReference type="Pfam" id="PF00496"/>
    </source>
</evidence>
<dbReference type="Gene3D" id="3.10.105.10">
    <property type="entry name" value="Dipeptide-binding Protein, Domain 3"/>
    <property type="match status" value="1"/>
</dbReference>
<reference evidence="7 8" key="1">
    <citation type="submission" date="2017-05" db="EMBL/GenBank/DDBJ databases">
        <title>Vagococcus spp. assemblies.</title>
        <authorList>
            <person name="Gulvik C.A."/>
        </authorList>
    </citation>
    <scope>NUCLEOTIDE SEQUENCE [LARGE SCALE GENOMIC DNA]</scope>
    <source>
        <strain evidence="7 8">CCUG 51432</strain>
    </source>
</reference>
<dbReference type="OrthoDB" id="9796817at2"/>
<gene>
    <name evidence="7" type="ORF">CBF29_03285</name>
</gene>
<feature type="domain" description="Solute-binding protein family 5" evidence="6">
    <location>
        <begin position="118"/>
        <end position="500"/>
    </location>
</feature>
<dbReference type="PANTHER" id="PTHR30290:SF10">
    <property type="entry name" value="PERIPLASMIC OLIGOPEPTIDE-BINDING PROTEIN-RELATED"/>
    <property type="match status" value="1"/>
</dbReference>
<dbReference type="Proteomes" id="UP000287605">
    <property type="component" value="Unassembled WGS sequence"/>
</dbReference>
<dbReference type="Pfam" id="PF00496">
    <property type="entry name" value="SBP_bac_5"/>
    <property type="match status" value="1"/>
</dbReference>
<organism evidence="7 8">
    <name type="scientific">Vagococcus elongatus</name>
    <dbReference type="NCBI Taxonomy" id="180344"/>
    <lineage>
        <taxon>Bacteria</taxon>
        <taxon>Bacillati</taxon>
        <taxon>Bacillota</taxon>
        <taxon>Bacilli</taxon>
        <taxon>Lactobacillales</taxon>
        <taxon>Enterococcaceae</taxon>
        <taxon>Vagococcus</taxon>
    </lineage>
</organism>
<dbReference type="EMBL" id="NGKA01000003">
    <property type="protein sequence ID" value="RSU14337.1"/>
    <property type="molecule type" value="Genomic_DNA"/>
</dbReference>
<accession>A0A430B1X0</accession>
<dbReference type="FunFam" id="3.90.76.10:FF:000001">
    <property type="entry name" value="Oligopeptide ABC transporter substrate-binding protein"/>
    <property type="match status" value="1"/>
</dbReference>
<dbReference type="InterPro" id="IPR030678">
    <property type="entry name" value="Peptide/Ni-bd"/>
</dbReference>
<dbReference type="InterPro" id="IPR039424">
    <property type="entry name" value="SBP_5"/>
</dbReference>
<sequence length="584" mass="65468">MFSSNNKAVFKQYVIVSLFEDSLKIIYSPERSRQMKKTMTLFAFVLTTMVFLTACYPKKNIPEKTEQGTTEAVVINVTQELNTLDPANSVDVNTIIVINNVYEGLYRLDAGNQPLPAGAVELPAISEDGLTYTIKLRKEAKWSNETPVTAHDYVFAWQRAHADTNAGENAHLFSSIKNSEAIIFGDKPATELGISAIDDYTLKVELTYPTPYFTALLASSAFFPLNEAYVKEQGKEFGANSEQAIYNGPFVLAEFAGPGSGSNWEYHKNPAYWDQESVKTDTIKVNVVKEISTNVSLFESGETDDVNITGEFVKNNLDNPAFVSEKPVQTIFIGYNHTKDFFRNKKIRQAVSLVVDRREITDNLLNNGAVPASGLIFDGLYSHSETGEDFAKASGNVLKMDVSKAKQLWLEGKKELGLSETDEVPIHLITFESEDMRKMGEYLQAVFKEHLPGAKIEASVYPTSVFMESAAKQDFDLYLVSWGVDYPDPTSLFQLFQSSVAHNWGKYNSQAYDEALRKANEDDVLDVDKRWDDLLTAEKILMEEQGVTPLYFSGPNHLRNPKLKGVKYHNAGPRFEYKAAYLEP</sequence>
<evidence type="ECO:0000313" key="8">
    <source>
        <dbReference type="Proteomes" id="UP000287605"/>
    </source>
</evidence>
<comment type="similarity">
    <text evidence="2">Belongs to the bacterial solute-binding protein 5 family.</text>
</comment>
<evidence type="ECO:0000256" key="3">
    <source>
        <dbReference type="ARBA" id="ARBA00022448"/>
    </source>
</evidence>